<dbReference type="EMBL" id="JAPFFF010000014">
    <property type="protein sequence ID" value="KAK8870874.1"/>
    <property type="molecule type" value="Genomic_DNA"/>
</dbReference>
<organism evidence="1 2">
    <name type="scientific">Tritrichomonas musculus</name>
    <dbReference type="NCBI Taxonomy" id="1915356"/>
    <lineage>
        <taxon>Eukaryota</taxon>
        <taxon>Metamonada</taxon>
        <taxon>Parabasalia</taxon>
        <taxon>Tritrichomonadida</taxon>
        <taxon>Tritrichomonadidae</taxon>
        <taxon>Tritrichomonas</taxon>
    </lineage>
</organism>
<comment type="caution">
    <text evidence="1">The sequence shown here is derived from an EMBL/GenBank/DDBJ whole genome shotgun (WGS) entry which is preliminary data.</text>
</comment>
<evidence type="ECO:0000313" key="1">
    <source>
        <dbReference type="EMBL" id="KAK8870874.1"/>
    </source>
</evidence>
<accession>A0ABR2IZ03</accession>
<evidence type="ECO:0000313" key="2">
    <source>
        <dbReference type="Proteomes" id="UP001470230"/>
    </source>
</evidence>
<reference evidence="1 2" key="1">
    <citation type="submission" date="2024-04" db="EMBL/GenBank/DDBJ databases">
        <title>Tritrichomonas musculus Genome.</title>
        <authorList>
            <person name="Alves-Ferreira E."/>
            <person name="Grigg M."/>
            <person name="Lorenzi H."/>
            <person name="Galac M."/>
        </authorList>
    </citation>
    <scope>NUCLEOTIDE SEQUENCE [LARGE SCALE GENOMIC DNA]</scope>
    <source>
        <strain evidence="1 2">EAF2021</strain>
    </source>
</reference>
<gene>
    <name evidence="1" type="ORF">M9Y10_008772</name>
</gene>
<name>A0ABR2IZ03_9EUKA</name>
<dbReference type="Proteomes" id="UP001470230">
    <property type="component" value="Unassembled WGS sequence"/>
</dbReference>
<protein>
    <submittedName>
        <fullName evidence="1">Uncharacterized protein</fullName>
    </submittedName>
</protein>
<keyword evidence="2" id="KW-1185">Reference proteome</keyword>
<sequence>MSNYDFIETKGSLERIEKVSNAIRSGIPILNEGETGTSKTRTDIVASQTIVLNFSSQTTKDTDSWGRFSFINGPYTKAFMDEINLAYENVLQCI</sequence>
<proteinExistence type="predicted"/>